<keyword evidence="3" id="KW-0479">Metal-binding</keyword>
<dbReference type="AlphaFoldDB" id="A0A918VXQ7"/>
<gene>
    <name evidence="11" type="ORF">GCM10007103_15950</name>
</gene>
<name>A0A918VXQ7_9FLAO</name>
<dbReference type="InterPro" id="IPR001570">
    <property type="entry name" value="Peptidase_M4_C_domain"/>
</dbReference>
<dbReference type="GO" id="GO:0004222">
    <property type="term" value="F:metalloendopeptidase activity"/>
    <property type="evidence" value="ECO:0007669"/>
    <property type="project" value="UniProtKB-UniRule"/>
</dbReference>
<comment type="cofactor">
    <cofactor evidence="8">
        <name>Zn(2+)</name>
        <dbReference type="ChEBI" id="CHEBI:29105"/>
    </cofactor>
</comment>
<feature type="domain" description="Peptidase M4 C-terminal" evidence="10">
    <location>
        <begin position="167"/>
        <end position="335"/>
    </location>
</feature>
<dbReference type="Proteomes" id="UP000610456">
    <property type="component" value="Unassembled WGS sequence"/>
</dbReference>
<keyword evidence="5 8" id="KW-0862">Zinc</keyword>
<proteinExistence type="inferred from homology"/>
<accession>A0A918VXQ7</accession>
<organism evidence="11 12">
    <name type="scientific">Salinimicrobium marinum</name>
    <dbReference type="NCBI Taxonomy" id="680283"/>
    <lineage>
        <taxon>Bacteria</taxon>
        <taxon>Pseudomonadati</taxon>
        <taxon>Bacteroidota</taxon>
        <taxon>Flavobacteriia</taxon>
        <taxon>Flavobacteriales</taxon>
        <taxon>Flavobacteriaceae</taxon>
        <taxon>Salinimicrobium</taxon>
    </lineage>
</organism>
<feature type="domain" description="Peptidase M4" evidence="9">
    <location>
        <begin position="51"/>
        <end position="163"/>
    </location>
</feature>
<evidence type="ECO:0000256" key="7">
    <source>
        <dbReference type="PIRSR" id="PIRSR623612-1"/>
    </source>
</evidence>
<evidence type="ECO:0000256" key="5">
    <source>
        <dbReference type="ARBA" id="ARBA00022833"/>
    </source>
</evidence>
<dbReference type="InterPro" id="IPR052759">
    <property type="entry name" value="Metalloprotease_M4"/>
</dbReference>
<comment type="subcellular location">
    <subcellularLocation>
        <location evidence="8">Secreted</location>
    </subcellularLocation>
</comment>
<reference evidence="11" key="2">
    <citation type="submission" date="2020-09" db="EMBL/GenBank/DDBJ databases">
        <authorList>
            <person name="Sun Q."/>
            <person name="Kim S."/>
        </authorList>
    </citation>
    <scope>NUCLEOTIDE SEQUENCE</scope>
    <source>
        <strain evidence="11">KCTC 12719</strain>
    </source>
</reference>
<dbReference type="InterPro" id="IPR013856">
    <property type="entry name" value="Peptidase_M4_domain"/>
</dbReference>
<keyword evidence="4 8" id="KW-0378">Hydrolase</keyword>
<evidence type="ECO:0000256" key="3">
    <source>
        <dbReference type="ARBA" id="ARBA00022723"/>
    </source>
</evidence>
<comment type="similarity">
    <text evidence="1 8">Belongs to the peptidase M4 family.</text>
</comment>
<dbReference type="GO" id="GO:0006508">
    <property type="term" value="P:proteolysis"/>
    <property type="evidence" value="ECO:0007669"/>
    <property type="project" value="UniProtKB-KW"/>
</dbReference>
<dbReference type="EC" id="3.4.24.-" evidence="8"/>
<dbReference type="SUPFAM" id="SSF55486">
    <property type="entry name" value="Metalloproteases ('zincins'), catalytic domain"/>
    <property type="match status" value="1"/>
</dbReference>
<dbReference type="InterPro" id="IPR023612">
    <property type="entry name" value="Peptidase_M4"/>
</dbReference>
<feature type="active site" description="Proton donor" evidence="7">
    <location>
        <position position="260"/>
    </location>
</feature>
<comment type="function">
    <text evidence="8">Extracellular zinc metalloprotease.</text>
</comment>
<keyword evidence="12" id="KW-1185">Reference proteome</keyword>
<evidence type="ECO:0000256" key="4">
    <source>
        <dbReference type="ARBA" id="ARBA00022801"/>
    </source>
</evidence>
<feature type="active site" evidence="7">
    <location>
        <position position="157"/>
    </location>
</feature>
<evidence type="ECO:0000259" key="9">
    <source>
        <dbReference type="Pfam" id="PF01447"/>
    </source>
</evidence>
<evidence type="ECO:0000256" key="8">
    <source>
        <dbReference type="RuleBase" id="RU366073"/>
    </source>
</evidence>
<dbReference type="Gene3D" id="1.10.390.10">
    <property type="entry name" value="Neutral Protease Domain 2"/>
    <property type="match status" value="1"/>
</dbReference>
<keyword evidence="6 8" id="KW-0482">Metalloprotease</keyword>
<sequence>MLEAMATSRNEQVRKMAIRNIECSTEIRTERRLTAPETVASLLPNRKGKYREVYDMQNKPNRRDLLPGILVRKEGDLAVEDNAVNEAYDKSGCTYDFYKEIFGRDSLDDHGLALISSVHLDENYSNAFWNGNQMAYGDGDGIVFRRFTRSLDVIGHELTHGVISYTSNLVYRNEPGAINEHLADVFGSLVKQWVNQQDVEIADWLIGNEVIVPAPTRRAIRDMKNPGTAYINDPDLNGTDPQPDHISKKYTGSRDNGGVHINSGIPNKAFCEAAIQMGGYAWEKAGRIWYETMLQLTPNSDFNRLVKITKNIAETTYGANSEEYKAVSYGWKTVGL</sequence>
<dbReference type="CDD" id="cd09597">
    <property type="entry name" value="M4_TLP"/>
    <property type="match status" value="1"/>
</dbReference>
<evidence type="ECO:0000256" key="2">
    <source>
        <dbReference type="ARBA" id="ARBA00022670"/>
    </source>
</evidence>
<dbReference type="Pfam" id="PF02868">
    <property type="entry name" value="Peptidase_M4_C"/>
    <property type="match status" value="1"/>
</dbReference>
<evidence type="ECO:0000313" key="12">
    <source>
        <dbReference type="Proteomes" id="UP000610456"/>
    </source>
</evidence>
<keyword evidence="8" id="KW-0964">Secreted</keyword>
<dbReference type="PANTHER" id="PTHR43579">
    <property type="match status" value="1"/>
</dbReference>
<dbReference type="GO" id="GO:0046872">
    <property type="term" value="F:metal ion binding"/>
    <property type="evidence" value="ECO:0007669"/>
    <property type="project" value="UniProtKB-UniRule"/>
</dbReference>
<evidence type="ECO:0000313" key="11">
    <source>
        <dbReference type="EMBL" id="GHA35211.1"/>
    </source>
</evidence>
<reference evidence="11" key="1">
    <citation type="journal article" date="2014" name="Int. J. Syst. Evol. Microbiol.">
        <title>Complete genome sequence of Corynebacterium casei LMG S-19264T (=DSM 44701T), isolated from a smear-ripened cheese.</title>
        <authorList>
            <consortium name="US DOE Joint Genome Institute (JGI-PGF)"/>
            <person name="Walter F."/>
            <person name="Albersmeier A."/>
            <person name="Kalinowski J."/>
            <person name="Ruckert C."/>
        </authorList>
    </citation>
    <scope>NUCLEOTIDE SEQUENCE</scope>
    <source>
        <strain evidence="11">KCTC 12719</strain>
    </source>
</reference>
<evidence type="ECO:0000259" key="10">
    <source>
        <dbReference type="Pfam" id="PF02868"/>
    </source>
</evidence>
<dbReference type="PRINTS" id="PR00730">
    <property type="entry name" value="THERMOLYSIN"/>
</dbReference>
<comment type="caution">
    <text evidence="11">The sequence shown here is derived from an EMBL/GenBank/DDBJ whole genome shotgun (WGS) entry which is preliminary data.</text>
</comment>
<dbReference type="InterPro" id="IPR027268">
    <property type="entry name" value="Peptidase_M4/M1_CTD_sf"/>
</dbReference>
<keyword evidence="2 8" id="KW-0645">Protease</keyword>
<dbReference type="EMBL" id="BMXB01000004">
    <property type="protein sequence ID" value="GHA35211.1"/>
    <property type="molecule type" value="Genomic_DNA"/>
</dbReference>
<evidence type="ECO:0000256" key="6">
    <source>
        <dbReference type="ARBA" id="ARBA00023049"/>
    </source>
</evidence>
<protein>
    <recommendedName>
        <fullName evidence="8">Neutral metalloproteinase</fullName>
        <ecNumber evidence="8">3.4.24.-</ecNumber>
    </recommendedName>
</protein>
<dbReference type="GO" id="GO:0005576">
    <property type="term" value="C:extracellular region"/>
    <property type="evidence" value="ECO:0007669"/>
    <property type="project" value="UniProtKB-SubCell"/>
</dbReference>
<dbReference type="Gene3D" id="3.10.170.10">
    <property type="match status" value="1"/>
</dbReference>
<dbReference type="Pfam" id="PF01447">
    <property type="entry name" value="Peptidase_M4"/>
    <property type="match status" value="1"/>
</dbReference>
<dbReference type="PANTHER" id="PTHR43579:SF1">
    <property type="entry name" value="NEUTRAL METALLOPROTEINASE"/>
    <property type="match status" value="1"/>
</dbReference>
<evidence type="ECO:0000256" key="1">
    <source>
        <dbReference type="ARBA" id="ARBA00009388"/>
    </source>
</evidence>